<dbReference type="Gene3D" id="1.10.150.20">
    <property type="entry name" value="5' to 3' exonuclease, C-terminal subdomain"/>
    <property type="match status" value="1"/>
</dbReference>
<reference evidence="1" key="1">
    <citation type="journal article" date="2015" name="Int. J. Syst. Evol. Microbiol.">
        <title>Rhizobium alvei sp. nov., isolated from a freshwater river.</title>
        <authorList>
            <person name="Sheu S.Y."/>
            <person name="Huang H.W."/>
            <person name="Young C.C."/>
            <person name="Chen W.M."/>
        </authorList>
    </citation>
    <scope>NUCLEOTIDE SEQUENCE</scope>
    <source>
        <strain evidence="1">TNR-22</strain>
    </source>
</reference>
<evidence type="ECO:0008006" key="3">
    <source>
        <dbReference type="Google" id="ProtNLM"/>
    </source>
</evidence>
<protein>
    <recommendedName>
        <fullName evidence="3">NADH-quinone oxidoreductase subunit E</fullName>
    </recommendedName>
</protein>
<accession>A0ABT8YPV7</accession>
<dbReference type="RefSeq" id="WP_304377680.1">
    <property type="nucleotide sequence ID" value="NZ_JAUOZU010000013.1"/>
</dbReference>
<sequence length="164" mass="17498">MVGAEKQGPDETGGTDPDALLRLAEASAKIFAGQAAAMTMMTAFGLSLTGQMAGLFLGSLDKGNPDREPEELKVEPDLEPVADNVVPLRSSRKRAAPKMDDLKRISGIGPKLEKALKENGILRIADIAGWDAGQAAEFDTRLGLDGRIERDDWIGQARRLLGDA</sequence>
<dbReference type="Proteomes" id="UP001174932">
    <property type="component" value="Unassembled WGS sequence"/>
</dbReference>
<organism evidence="1 2">
    <name type="scientific">Rhizobium alvei</name>
    <dbReference type="NCBI Taxonomy" id="1132659"/>
    <lineage>
        <taxon>Bacteria</taxon>
        <taxon>Pseudomonadati</taxon>
        <taxon>Pseudomonadota</taxon>
        <taxon>Alphaproteobacteria</taxon>
        <taxon>Hyphomicrobiales</taxon>
        <taxon>Rhizobiaceae</taxon>
        <taxon>Rhizobium/Agrobacterium group</taxon>
        <taxon>Rhizobium</taxon>
    </lineage>
</organism>
<comment type="caution">
    <text evidence="1">The sequence shown here is derived from an EMBL/GenBank/DDBJ whole genome shotgun (WGS) entry which is preliminary data.</text>
</comment>
<keyword evidence="2" id="KW-1185">Reference proteome</keyword>
<proteinExistence type="predicted"/>
<reference evidence="1" key="2">
    <citation type="submission" date="2023-07" db="EMBL/GenBank/DDBJ databases">
        <authorList>
            <person name="Shen H."/>
        </authorList>
    </citation>
    <scope>NUCLEOTIDE SEQUENCE</scope>
    <source>
        <strain evidence="1">TNR-22</strain>
    </source>
</reference>
<evidence type="ECO:0000313" key="2">
    <source>
        <dbReference type="Proteomes" id="UP001174932"/>
    </source>
</evidence>
<name>A0ABT8YPV7_9HYPH</name>
<evidence type="ECO:0000313" key="1">
    <source>
        <dbReference type="EMBL" id="MDO6965746.1"/>
    </source>
</evidence>
<dbReference type="Pfam" id="PF14520">
    <property type="entry name" value="HHH_5"/>
    <property type="match status" value="1"/>
</dbReference>
<dbReference type="EMBL" id="JAUOZU010000013">
    <property type="protein sequence ID" value="MDO6965746.1"/>
    <property type="molecule type" value="Genomic_DNA"/>
</dbReference>
<gene>
    <name evidence="1" type="ORF">Q4481_17420</name>
</gene>